<proteinExistence type="predicted"/>
<reference evidence="1" key="1">
    <citation type="submission" date="2019-11" db="EMBL/GenBank/DDBJ databases">
        <title>Bipolaris sorokiniana Genome sequencing.</title>
        <authorList>
            <person name="Wang H."/>
        </authorList>
    </citation>
    <scope>NUCLEOTIDE SEQUENCE</scope>
</reference>
<evidence type="ECO:0008006" key="3">
    <source>
        <dbReference type="Google" id="ProtNLM"/>
    </source>
</evidence>
<gene>
    <name evidence="1" type="ORF">GGP41_001893</name>
</gene>
<dbReference type="Proteomes" id="UP000624244">
    <property type="component" value="Unassembled WGS sequence"/>
</dbReference>
<evidence type="ECO:0000313" key="1">
    <source>
        <dbReference type="EMBL" id="KAF5853327.1"/>
    </source>
</evidence>
<sequence>MSQRFGTYAQIEERIEIAIAELDSGIYANIRAVADYNHVPYSRLQKRVSGRASKIERTALNRRLNQQQEDALKAYITRYDALYMPPLIPQLISAAQQILDLKHPDGKALPIGKN</sequence>
<evidence type="ECO:0000313" key="2">
    <source>
        <dbReference type="Proteomes" id="UP000624244"/>
    </source>
</evidence>
<comment type="caution">
    <text evidence="1">The sequence shown here is derived from an EMBL/GenBank/DDBJ whole genome shotgun (WGS) entry which is preliminary data.</text>
</comment>
<dbReference type="AlphaFoldDB" id="A0A8H5ZPP1"/>
<name>A0A8H5ZPP1_COCSA</name>
<protein>
    <recommendedName>
        <fullName evidence="3">HTH psq-type domain-containing protein</fullName>
    </recommendedName>
</protein>
<accession>A0A8H5ZPP1</accession>
<dbReference type="EMBL" id="WNKQ01000002">
    <property type="protein sequence ID" value="KAF5853327.1"/>
    <property type="molecule type" value="Genomic_DNA"/>
</dbReference>
<organism evidence="1 2">
    <name type="scientific">Cochliobolus sativus</name>
    <name type="common">Common root rot and spot blotch fungus</name>
    <name type="synonym">Bipolaris sorokiniana</name>
    <dbReference type="NCBI Taxonomy" id="45130"/>
    <lineage>
        <taxon>Eukaryota</taxon>
        <taxon>Fungi</taxon>
        <taxon>Dikarya</taxon>
        <taxon>Ascomycota</taxon>
        <taxon>Pezizomycotina</taxon>
        <taxon>Dothideomycetes</taxon>
        <taxon>Pleosporomycetidae</taxon>
        <taxon>Pleosporales</taxon>
        <taxon>Pleosporineae</taxon>
        <taxon>Pleosporaceae</taxon>
        <taxon>Bipolaris</taxon>
    </lineage>
</organism>